<keyword evidence="1" id="KW-1133">Transmembrane helix</keyword>
<dbReference type="EMBL" id="VOBR01000013">
    <property type="protein sequence ID" value="TWP50273.1"/>
    <property type="molecule type" value="Genomic_DNA"/>
</dbReference>
<keyword evidence="1" id="KW-0472">Membrane</keyword>
<dbReference type="Gene3D" id="1.20.1250.20">
    <property type="entry name" value="MFS general substrate transporter like domains"/>
    <property type="match status" value="1"/>
</dbReference>
<reference evidence="2 3" key="1">
    <citation type="submission" date="2019-07" db="EMBL/GenBank/DDBJ databases">
        <title>Lentzea xizangensis sp. nov., isolated from Qinghai-Tibetan Plateau Soils.</title>
        <authorList>
            <person name="Huang J."/>
        </authorList>
    </citation>
    <scope>NUCLEOTIDE SEQUENCE [LARGE SCALE GENOMIC DNA]</scope>
    <source>
        <strain evidence="2 3">FXJ1.1311</strain>
    </source>
</reference>
<feature type="transmembrane region" description="Helical" evidence="1">
    <location>
        <begin position="291"/>
        <end position="312"/>
    </location>
</feature>
<evidence type="ECO:0000313" key="3">
    <source>
        <dbReference type="Proteomes" id="UP000316639"/>
    </source>
</evidence>
<keyword evidence="1" id="KW-0812">Transmembrane</keyword>
<protein>
    <submittedName>
        <fullName evidence="2">MFS transporter</fullName>
    </submittedName>
</protein>
<accession>A0A563ERK1</accession>
<feature type="transmembrane region" description="Helical" evidence="1">
    <location>
        <begin position="95"/>
        <end position="120"/>
    </location>
</feature>
<dbReference type="RefSeq" id="WP_146353896.1">
    <property type="nucleotide sequence ID" value="NZ_VOBR01000013.1"/>
</dbReference>
<proteinExistence type="predicted"/>
<gene>
    <name evidence="2" type="ORF">FKR81_21460</name>
</gene>
<feature type="transmembrane region" description="Helical" evidence="1">
    <location>
        <begin position="55"/>
        <end position="75"/>
    </location>
</feature>
<dbReference type="AlphaFoldDB" id="A0A563ERK1"/>
<feature type="transmembrane region" description="Helical" evidence="1">
    <location>
        <begin position="318"/>
        <end position="339"/>
    </location>
</feature>
<comment type="caution">
    <text evidence="2">The sequence shown here is derived from an EMBL/GenBank/DDBJ whole genome shotgun (WGS) entry which is preliminary data.</text>
</comment>
<feature type="transmembrane region" description="Helical" evidence="1">
    <location>
        <begin position="155"/>
        <end position="172"/>
    </location>
</feature>
<sequence>MNVKETGAISTADRVVRRVPRLSGLSPATAASNVVGMTSYLALSVWVLQTSHSYFLSAAVFGCQWVVPLLWPPAIARLTARGWAGAVAARSEWCAAALSLVLAGVVHTGSVTAVLVLVMARGLCDSVTRASAALVVKVAAESPAEVERVVSRIELWRIVGTSSAGVLFAVFAETVSVSVLLVAAGLVLCATGLVYRVVAPAGTAPRPEEPAAGSILAGLREQPLVRAWLWQLGLVAAFQGLHNAIRVAYPEQQLGAGVAGVGVVSAVSTLGVVAGGWLASRENVTRLLARVPEWALVLAVATTAAAAVLIPAPVPSYAAYFVFMVLFEFAFMRFNLAVVTSTDVRHAPAVLSLRATLLSGSTLAGLVLTSGLLSVMSVAASTAVAGALLAILSGWRHVRARADRKM</sequence>
<dbReference type="InterPro" id="IPR036259">
    <property type="entry name" value="MFS_trans_sf"/>
</dbReference>
<feature type="transmembrane region" description="Helical" evidence="1">
    <location>
        <begin position="30"/>
        <end position="48"/>
    </location>
</feature>
<feature type="transmembrane region" description="Helical" evidence="1">
    <location>
        <begin position="375"/>
        <end position="395"/>
    </location>
</feature>
<feature type="transmembrane region" description="Helical" evidence="1">
    <location>
        <begin position="178"/>
        <end position="198"/>
    </location>
</feature>
<dbReference type="OrthoDB" id="9999895at2"/>
<name>A0A563ERK1_9PSEU</name>
<dbReference type="SUPFAM" id="SSF103473">
    <property type="entry name" value="MFS general substrate transporter"/>
    <property type="match status" value="1"/>
</dbReference>
<evidence type="ECO:0000256" key="1">
    <source>
        <dbReference type="SAM" id="Phobius"/>
    </source>
</evidence>
<organism evidence="2 3">
    <name type="scientific">Lentzea tibetensis</name>
    <dbReference type="NCBI Taxonomy" id="2591470"/>
    <lineage>
        <taxon>Bacteria</taxon>
        <taxon>Bacillati</taxon>
        <taxon>Actinomycetota</taxon>
        <taxon>Actinomycetes</taxon>
        <taxon>Pseudonocardiales</taxon>
        <taxon>Pseudonocardiaceae</taxon>
        <taxon>Lentzea</taxon>
    </lineage>
</organism>
<feature type="transmembrane region" description="Helical" evidence="1">
    <location>
        <begin position="255"/>
        <end position="279"/>
    </location>
</feature>
<keyword evidence="3" id="KW-1185">Reference proteome</keyword>
<dbReference type="Proteomes" id="UP000316639">
    <property type="component" value="Unassembled WGS sequence"/>
</dbReference>
<evidence type="ECO:0000313" key="2">
    <source>
        <dbReference type="EMBL" id="TWP50273.1"/>
    </source>
</evidence>
<feature type="transmembrane region" description="Helical" evidence="1">
    <location>
        <begin position="351"/>
        <end position="369"/>
    </location>
</feature>